<dbReference type="PIRSF" id="PIRSF018267">
    <property type="entry name" value="VSR_endonuc"/>
    <property type="match status" value="1"/>
</dbReference>
<comment type="similarity">
    <text evidence="6">Belongs to the vsr family.</text>
</comment>
<dbReference type="EC" id="3.1.-.-" evidence="6"/>
<keyword evidence="4 6" id="KW-0378">Hydrolase</keyword>
<comment type="function">
    <text evidence="6">May nick specific sequences that contain T:G mispairs resulting from m5C-deamination.</text>
</comment>
<proteinExistence type="inferred from homology"/>
<evidence type="ECO:0000313" key="7">
    <source>
        <dbReference type="EMBL" id="RXS97490.1"/>
    </source>
</evidence>
<protein>
    <recommendedName>
        <fullName evidence="6">Very short patch repair endonuclease</fullName>
        <ecNumber evidence="6">3.1.-.-</ecNumber>
    </recommendedName>
</protein>
<keyword evidence="1 6" id="KW-0540">Nuclease</keyword>
<keyword evidence="5 6" id="KW-0234">DNA repair</keyword>
<evidence type="ECO:0000256" key="2">
    <source>
        <dbReference type="ARBA" id="ARBA00022759"/>
    </source>
</evidence>
<dbReference type="Gene3D" id="3.40.960.10">
    <property type="entry name" value="VSR Endonuclease"/>
    <property type="match status" value="1"/>
</dbReference>
<accession>A0A4Q1SJN2</accession>
<dbReference type="NCBIfam" id="TIGR00632">
    <property type="entry name" value="vsr"/>
    <property type="match status" value="1"/>
</dbReference>
<dbReference type="GO" id="GO:0016787">
    <property type="term" value="F:hydrolase activity"/>
    <property type="evidence" value="ECO:0007669"/>
    <property type="project" value="UniProtKB-KW"/>
</dbReference>
<keyword evidence="3 6" id="KW-0227">DNA damage</keyword>
<sequence>MADHVSTAVRSRIMGAVPTKNTGPEKAIRAILTQSGYRYRLHRKDLPGTPDIVFPGRRKVIFVNGCFWHGHLGCSKAALPQTRTDYWLPKIAKNQENDKRNQEVLEGMGWQVLTVWQCELRSPFELQSKLASFLGAKDCNSVSGTPTASCLP</sequence>
<evidence type="ECO:0000256" key="1">
    <source>
        <dbReference type="ARBA" id="ARBA00022722"/>
    </source>
</evidence>
<evidence type="ECO:0000256" key="6">
    <source>
        <dbReference type="PIRNR" id="PIRNR018267"/>
    </source>
</evidence>
<dbReference type="EMBL" id="SDMK01000001">
    <property type="protein sequence ID" value="RXS97490.1"/>
    <property type="molecule type" value="Genomic_DNA"/>
</dbReference>
<dbReference type="OrthoDB" id="9801520at2"/>
<dbReference type="InterPro" id="IPR011335">
    <property type="entry name" value="Restrct_endonuc-II-like"/>
</dbReference>
<gene>
    <name evidence="7" type="primary">vsr</name>
    <name evidence="7" type="ORF">ESZ00_06250</name>
</gene>
<evidence type="ECO:0000256" key="3">
    <source>
        <dbReference type="ARBA" id="ARBA00022763"/>
    </source>
</evidence>
<reference evidence="7 8" key="1">
    <citation type="journal article" date="2016" name="Int. J. Syst. Evol. Microbiol.">
        <title>Acidipila dinghuensis sp. nov., an acidobacterium isolated from forest soil.</title>
        <authorList>
            <person name="Jiang Y.W."/>
            <person name="Wang J."/>
            <person name="Chen M.H."/>
            <person name="Lv Y.Y."/>
            <person name="Qiu L.H."/>
        </authorList>
    </citation>
    <scope>NUCLEOTIDE SEQUENCE [LARGE SCALE GENOMIC DNA]</scope>
    <source>
        <strain evidence="7 8">DHOF10</strain>
    </source>
</reference>
<comment type="caution">
    <text evidence="7">The sequence shown here is derived from an EMBL/GenBank/DDBJ whole genome shotgun (WGS) entry which is preliminary data.</text>
</comment>
<organism evidence="7 8">
    <name type="scientific">Silvibacterium dinghuense</name>
    <dbReference type="NCBI Taxonomy" id="1560006"/>
    <lineage>
        <taxon>Bacteria</taxon>
        <taxon>Pseudomonadati</taxon>
        <taxon>Acidobacteriota</taxon>
        <taxon>Terriglobia</taxon>
        <taxon>Terriglobales</taxon>
        <taxon>Acidobacteriaceae</taxon>
        <taxon>Silvibacterium</taxon>
    </lineage>
</organism>
<dbReference type="GO" id="GO:0006298">
    <property type="term" value="P:mismatch repair"/>
    <property type="evidence" value="ECO:0007669"/>
    <property type="project" value="UniProtKB-UniRule"/>
</dbReference>
<dbReference type="CDD" id="cd00221">
    <property type="entry name" value="Vsr"/>
    <property type="match status" value="1"/>
</dbReference>
<keyword evidence="8" id="KW-1185">Reference proteome</keyword>
<dbReference type="AlphaFoldDB" id="A0A4Q1SJN2"/>
<evidence type="ECO:0000313" key="8">
    <source>
        <dbReference type="Proteomes" id="UP000290253"/>
    </source>
</evidence>
<dbReference type="Pfam" id="PF03852">
    <property type="entry name" value="Vsr"/>
    <property type="match status" value="1"/>
</dbReference>
<dbReference type="Proteomes" id="UP000290253">
    <property type="component" value="Unassembled WGS sequence"/>
</dbReference>
<name>A0A4Q1SJN2_9BACT</name>
<dbReference type="RefSeq" id="WP_129207269.1">
    <property type="nucleotide sequence ID" value="NZ_BMGU01000001.1"/>
</dbReference>
<dbReference type="SUPFAM" id="SSF52980">
    <property type="entry name" value="Restriction endonuclease-like"/>
    <property type="match status" value="1"/>
</dbReference>
<evidence type="ECO:0000256" key="4">
    <source>
        <dbReference type="ARBA" id="ARBA00022801"/>
    </source>
</evidence>
<dbReference type="InterPro" id="IPR004603">
    <property type="entry name" value="DNA_mismatch_endonuc_vsr"/>
</dbReference>
<keyword evidence="2 6" id="KW-0255">Endonuclease</keyword>
<evidence type="ECO:0000256" key="5">
    <source>
        <dbReference type="ARBA" id="ARBA00023204"/>
    </source>
</evidence>
<dbReference type="GO" id="GO:0004519">
    <property type="term" value="F:endonuclease activity"/>
    <property type="evidence" value="ECO:0007669"/>
    <property type="project" value="UniProtKB-KW"/>
</dbReference>